<accession>B4VHM9</accession>
<dbReference type="HOGENOM" id="CLU_030635_0_0_3"/>
<feature type="domain" description="TANC1/2-like AAA+ ATPase lid" evidence="3">
    <location>
        <begin position="430"/>
        <end position="505"/>
    </location>
</feature>
<dbReference type="RefSeq" id="WP_006097922.1">
    <property type="nucleotide sequence ID" value="NZ_DS989841.1"/>
</dbReference>
<dbReference type="Pfam" id="PF24883">
    <property type="entry name" value="NPHP3_N"/>
    <property type="match status" value="1"/>
</dbReference>
<sequence>MEPITWGWILAAALSGIVGNKADVGLDTLGKGLKGMINRLKPGDAPMHQEIQMAVGRAFLLAQQSLVEDCRRELIGENKSIWDCPPQYKNEITWLNQKLKRLKADLQKLEKGEFGELAVTPVADIDSLLTPDGALVGDTLGVVRQQLMVVLQQENAIALYQTKAVTPQVGLFERMCAYFAVEMQQNRVLREMIQGQLLTQINANLKHQQVTVEDIEASLTAIGQNMGEIKGWLKRIHNQLSGHPAVPLQFQSLIAEKTEGFVGREFVFRAIQDFLQQQPNGYFIIEADPGVGKSAILAEYVRQTGCVAYFNVRSQGINRADDFLKSVCRQLIERYQLPYDLPLHPENTRDGNFLARLLTEIAPHHSPVVIAVDALDEVEMKSQTDGANVLYLPQSLPNGVYFILTKRQTYVPLTVNKPYLFNLMEYGAESLQDVQRYINQQVQKKPSLQQWLENQGQDIATFITTLAQKSDRNFMYLRYVLEDIESGAYQDLNLANLPEGLQQYYYQHWQRMGMTAKPLPRTKIKIVYVLAEARKPVSSLLISQFAGEDALTVQEVLDEWDQFLREEQIEGQTRYSIYHASFQDFLHRQDIVQAAGITIRDINALIADNLAEELGL</sequence>
<dbReference type="InterPro" id="IPR056884">
    <property type="entry name" value="NPHP3-like_N"/>
</dbReference>
<dbReference type="Gene3D" id="3.40.50.300">
    <property type="entry name" value="P-loop containing nucleotide triphosphate hydrolases"/>
    <property type="match status" value="1"/>
</dbReference>
<dbReference type="EMBL" id="DS989841">
    <property type="protein sequence ID" value="EDX78447.1"/>
    <property type="molecule type" value="Genomic_DNA"/>
</dbReference>
<evidence type="ECO:0000313" key="4">
    <source>
        <dbReference type="EMBL" id="EDX78447.1"/>
    </source>
</evidence>
<evidence type="ECO:0000259" key="3">
    <source>
        <dbReference type="Pfam" id="PF25520"/>
    </source>
</evidence>
<feature type="domain" description="Nephrocystin 3-like N-terminal" evidence="2">
    <location>
        <begin position="271"/>
        <end position="382"/>
    </location>
</feature>
<dbReference type="STRING" id="118168.MC7420_7100"/>
<name>B4VHM9_9CYAN</name>
<reference evidence="4 5" key="1">
    <citation type="submission" date="2008-07" db="EMBL/GenBank/DDBJ databases">
        <authorList>
            <person name="Tandeau de Marsac N."/>
            <person name="Ferriera S."/>
            <person name="Johnson J."/>
            <person name="Kravitz S."/>
            <person name="Beeson K."/>
            <person name="Sutton G."/>
            <person name="Rogers Y.-H."/>
            <person name="Friedman R."/>
            <person name="Frazier M."/>
            <person name="Venter J.C."/>
        </authorList>
    </citation>
    <scope>NUCLEOTIDE SEQUENCE [LARGE SCALE GENOMIC DNA]</scope>
    <source>
        <strain evidence="4 5">PCC 7420</strain>
    </source>
</reference>
<keyword evidence="1" id="KW-0677">Repeat</keyword>
<dbReference type="eggNOG" id="COG0515">
    <property type="taxonomic scope" value="Bacteria"/>
</dbReference>
<proteinExistence type="predicted"/>
<evidence type="ECO:0000256" key="1">
    <source>
        <dbReference type="ARBA" id="ARBA00022737"/>
    </source>
</evidence>
<keyword evidence="5" id="KW-1185">Reference proteome</keyword>
<dbReference type="AlphaFoldDB" id="B4VHM9"/>
<dbReference type="SUPFAM" id="SSF52540">
    <property type="entry name" value="P-loop containing nucleoside triphosphate hydrolases"/>
    <property type="match status" value="1"/>
</dbReference>
<dbReference type="InterPro" id="IPR058018">
    <property type="entry name" value="AAA_lid_TANC1/2"/>
</dbReference>
<organism evidence="4 5">
    <name type="scientific">Coleofasciculus chthonoplastes PCC 7420</name>
    <dbReference type="NCBI Taxonomy" id="118168"/>
    <lineage>
        <taxon>Bacteria</taxon>
        <taxon>Bacillati</taxon>
        <taxon>Cyanobacteriota</taxon>
        <taxon>Cyanophyceae</taxon>
        <taxon>Coleofasciculales</taxon>
        <taxon>Coleofasciculaceae</taxon>
        <taxon>Coleofasciculus</taxon>
    </lineage>
</organism>
<evidence type="ECO:0000313" key="5">
    <source>
        <dbReference type="Proteomes" id="UP000003835"/>
    </source>
</evidence>
<dbReference type="OrthoDB" id="443465at2"/>
<dbReference type="InterPro" id="IPR027417">
    <property type="entry name" value="P-loop_NTPase"/>
</dbReference>
<protein>
    <submittedName>
        <fullName evidence="4">Uncharacterized protein</fullName>
    </submittedName>
</protein>
<dbReference type="Proteomes" id="UP000003835">
    <property type="component" value="Unassembled WGS sequence"/>
</dbReference>
<dbReference type="Pfam" id="PF25520">
    <property type="entry name" value="AAA_lid_TANC1"/>
    <property type="match status" value="1"/>
</dbReference>
<dbReference type="PANTHER" id="PTHR10039">
    <property type="entry name" value="AMELOGENIN"/>
    <property type="match status" value="1"/>
</dbReference>
<evidence type="ECO:0000259" key="2">
    <source>
        <dbReference type="Pfam" id="PF24883"/>
    </source>
</evidence>
<gene>
    <name evidence="4" type="ORF">MC7420_7100</name>
</gene>